<dbReference type="GO" id="GO:0005886">
    <property type="term" value="C:plasma membrane"/>
    <property type="evidence" value="ECO:0007669"/>
    <property type="project" value="TreeGrafter"/>
</dbReference>
<dbReference type="AlphaFoldDB" id="A0A2M3ZIN4"/>
<dbReference type="CDD" id="cd13244">
    <property type="entry name" value="PH_PLEKHG5_G6"/>
    <property type="match status" value="1"/>
</dbReference>
<name>A0A2M3ZIN4_9DIPT</name>
<dbReference type="GO" id="GO:0043542">
    <property type="term" value="P:endothelial cell migration"/>
    <property type="evidence" value="ECO:0007669"/>
    <property type="project" value="TreeGrafter"/>
</dbReference>
<protein>
    <submittedName>
        <fullName evidence="2">Putative guanine nucleotide exchange factor</fullName>
    </submittedName>
</protein>
<dbReference type="GO" id="GO:0030139">
    <property type="term" value="C:endocytic vesicle"/>
    <property type="evidence" value="ECO:0007669"/>
    <property type="project" value="TreeGrafter"/>
</dbReference>
<feature type="compositionally biased region" description="Polar residues" evidence="1">
    <location>
        <begin position="212"/>
        <end position="225"/>
    </location>
</feature>
<feature type="region of interest" description="Disordered" evidence="1">
    <location>
        <begin position="302"/>
        <end position="352"/>
    </location>
</feature>
<feature type="compositionally biased region" description="Low complexity" evidence="1">
    <location>
        <begin position="310"/>
        <end position="325"/>
    </location>
</feature>
<feature type="region of interest" description="Disordered" evidence="1">
    <location>
        <begin position="203"/>
        <end position="225"/>
    </location>
</feature>
<dbReference type="InterPro" id="IPR040181">
    <property type="entry name" value="PKHG5/7"/>
</dbReference>
<feature type="compositionally biased region" description="Polar residues" evidence="1">
    <location>
        <begin position="401"/>
        <end position="426"/>
    </location>
</feature>
<evidence type="ECO:0000313" key="2">
    <source>
        <dbReference type="EMBL" id="MBW28404.1"/>
    </source>
</evidence>
<feature type="region of interest" description="Disordered" evidence="1">
    <location>
        <begin position="399"/>
        <end position="426"/>
    </location>
</feature>
<sequence>MDVHCFLFTDFLLVCKKTKSDKLKIVRQPYMTDRLIVQLKDQALYCCYLNELNMVVAAFSLQSPKAQHWHDSITKVKHIYNRMKQGAFSDVRQYGNTINISNSCNNSTSNSNMNINNDNLSIKKSPLNSSIGSRVSSLNNSHSGSVDLNESKQVSIDFEKTNSLSSDEGAGAGAGIVNNCGGASVGGAAAMLMMNPKYGGAVPPGTSRKPKNTVSTMQTKSSNSLTVQPYSGLGHSMPNLNLNSIQNSNTLSVPGSTNSQSHSGMVLLSPSQRGISYPPPSPTRATLRRGFAFSTSIKNPPLIKTRNVTSQQSFALSQQQSFNSATLNQHPPPPCPPVSSSSTHGPSPITNSCHPSGNAIAVGVPPAAAVATSAGVELLHSSPSSMATPSGNISFFKRKNSFQSVPSNGSSDQTGTSTDRGLSSET</sequence>
<proteinExistence type="predicted"/>
<accession>A0A2M3ZIN4</accession>
<organism evidence="2">
    <name type="scientific">Anopheles braziliensis</name>
    <dbReference type="NCBI Taxonomy" id="58242"/>
    <lineage>
        <taxon>Eukaryota</taxon>
        <taxon>Metazoa</taxon>
        <taxon>Ecdysozoa</taxon>
        <taxon>Arthropoda</taxon>
        <taxon>Hexapoda</taxon>
        <taxon>Insecta</taxon>
        <taxon>Pterygota</taxon>
        <taxon>Neoptera</taxon>
        <taxon>Endopterygota</taxon>
        <taxon>Diptera</taxon>
        <taxon>Nematocera</taxon>
        <taxon>Culicoidea</taxon>
        <taxon>Culicidae</taxon>
        <taxon>Anophelinae</taxon>
        <taxon>Anopheles</taxon>
    </lineage>
</organism>
<dbReference type="EMBL" id="GGFM01007653">
    <property type="protein sequence ID" value="MBW28404.1"/>
    <property type="molecule type" value="Transcribed_RNA"/>
</dbReference>
<evidence type="ECO:0000256" key="1">
    <source>
        <dbReference type="SAM" id="MobiDB-lite"/>
    </source>
</evidence>
<dbReference type="PANTHER" id="PTHR13217">
    <property type="entry name" value="PLECKSTRIN HOMOLOGY DOMAIN-CONTAINING FAMILY G MEMBER 7"/>
    <property type="match status" value="1"/>
</dbReference>
<reference evidence="2" key="1">
    <citation type="submission" date="2018-01" db="EMBL/GenBank/DDBJ databases">
        <title>An insight into the sialome of Amazonian anophelines.</title>
        <authorList>
            <person name="Ribeiro J.M."/>
            <person name="Scarpassa V."/>
            <person name="Calvo E."/>
        </authorList>
    </citation>
    <scope>NUCLEOTIDE SEQUENCE</scope>
    <source>
        <tissue evidence="2">Salivary glands</tissue>
    </source>
</reference>
<feature type="compositionally biased region" description="Polar residues" evidence="1">
    <location>
        <begin position="343"/>
        <end position="352"/>
    </location>
</feature>
<dbReference type="GO" id="GO:0030424">
    <property type="term" value="C:axon"/>
    <property type="evidence" value="ECO:0007669"/>
    <property type="project" value="TreeGrafter"/>
</dbReference>
<dbReference type="SUPFAM" id="SSF50729">
    <property type="entry name" value="PH domain-like"/>
    <property type="match status" value="1"/>
</dbReference>
<dbReference type="PANTHER" id="PTHR13217:SF11">
    <property type="entry name" value="PLECKSTRIN HOMOLOGY DOMAIN-CONTAINING FAMILY G MEMBER 5"/>
    <property type="match status" value="1"/>
</dbReference>
<dbReference type="GO" id="GO:0007266">
    <property type="term" value="P:Rho protein signal transduction"/>
    <property type="evidence" value="ECO:0007669"/>
    <property type="project" value="TreeGrafter"/>
</dbReference>